<dbReference type="GO" id="GO:0043565">
    <property type="term" value="F:sequence-specific DNA binding"/>
    <property type="evidence" value="ECO:0007669"/>
    <property type="project" value="InterPro"/>
</dbReference>
<proteinExistence type="predicted"/>
<dbReference type="SMART" id="SM00342">
    <property type="entry name" value="HTH_ARAC"/>
    <property type="match status" value="1"/>
</dbReference>
<accession>A0A166W9W1</accession>
<dbReference type="PATRIC" id="fig|1365250.3.peg.3083"/>
<keyword evidence="6" id="KW-1185">Reference proteome</keyword>
<comment type="caution">
    <text evidence="5">The sequence shown here is derived from an EMBL/GenBank/DDBJ whole genome shotgun (WGS) entry which is preliminary data.</text>
</comment>
<feature type="domain" description="HTH araC/xylS-type" evidence="4">
    <location>
        <begin position="31"/>
        <end position="128"/>
    </location>
</feature>
<dbReference type="InterPro" id="IPR009057">
    <property type="entry name" value="Homeodomain-like_sf"/>
</dbReference>
<dbReference type="PROSITE" id="PS00041">
    <property type="entry name" value="HTH_ARAC_FAMILY_1"/>
    <property type="match status" value="1"/>
</dbReference>
<dbReference type="InterPro" id="IPR018062">
    <property type="entry name" value="HTH_AraC-typ_CS"/>
</dbReference>
<dbReference type="SUPFAM" id="SSF46689">
    <property type="entry name" value="Homeodomain-like"/>
    <property type="match status" value="2"/>
</dbReference>
<dbReference type="Proteomes" id="UP000076643">
    <property type="component" value="Unassembled WGS sequence"/>
</dbReference>
<evidence type="ECO:0000256" key="2">
    <source>
        <dbReference type="ARBA" id="ARBA00023125"/>
    </source>
</evidence>
<organism evidence="5 6">
    <name type="scientific">Pseudoalteromonas luteoviolacea DSM 6061</name>
    <dbReference type="NCBI Taxonomy" id="1365250"/>
    <lineage>
        <taxon>Bacteria</taxon>
        <taxon>Pseudomonadati</taxon>
        <taxon>Pseudomonadota</taxon>
        <taxon>Gammaproteobacteria</taxon>
        <taxon>Alteromonadales</taxon>
        <taxon>Pseudoalteromonadaceae</taxon>
        <taxon>Pseudoalteromonas</taxon>
    </lineage>
</organism>
<dbReference type="AlphaFoldDB" id="A0A166W9W1"/>
<dbReference type="PRINTS" id="PR00032">
    <property type="entry name" value="HTHARAC"/>
</dbReference>
<dbReference type="GO" id="GO:0003700">
    <property type="term" value="F:DNA-binding transcription factor activity"/>
    <property type="evidence" value="ECO:0007669"/>
    <property type="project" value="InterPro"/>
</dbReference>
<dbReference type="Gene3D" id="1.10.10.60">
    <property type="entry name" value="Homeodomain-like"/>
    <property type="match status" value="2"/>
</dbReference>
<dbReference type="EMBL" id="AUYB01000107">
    <property type="protein sequence ID" value="KZN36410.1"/>
    <property type="molecule type" value="Genomic_DNA"/>
</dbReference>
<evidence type="ECO:0000256" key="3">
    <source>
        <dbReference type="ARBA" id="ARBA00023163"/>
    </source>
</evidence>
<gene>
    <name evidence="5" type="ORF">N475_17400</name>
</gene>
<reference evidence="5 6" key="1">
    <citation type="submission" date="2013-07" db="EMBL/GenBank/DDBJ databases">
        <title>Comparative Genomic and Metabolomic Analysis of Twelve Strains of Pseudoalteromonas luteoviolacea.</title>
        <authorList>
            <person name="Vynne N.G."/>
            <person name="Mansson M."/>
            <person name="Gram L."/>
        </authorList>
    </citation>
    <scope>NUCLEOTIDE SEQUENCE [LARGE SCALE GENOMIC DNA]</scope>
    <source>
        <strain evidence="5 6">DSM 6061</strain>
    </source>
</reference>
<evidence type="ECO:0000313" key="6">
    <source>
        <dbReference type="Proteomes" id="UP000076643"/>
    </source>
</evidence>
<dbReference type="PANTHER" id="PTHR43280:SF28">
    <property type="entry name" value="HTH-TYPE TRANSCRIPTIONAL ACTIVATOR RHAS"/>
    <property type="match status" value="1"/>
</dbReference>
<dbReference type="InterPro" id="IPR018060">
    <property type="entry name" value="HTH_AraC"/>
</dbReference>
<protein>
    <recommendedName>
        <fullName evidence="4">HTH araC/xylS-type domain-containing protein</fullName>
    </recommendedName>
</protein>
<dbReference type="PROSITE" id="PS01124">
    <property type="entry name" value="HTH_ARAC_FAMILY_2"/>
    <property type="match status" value="1"/>
</dbReference>
<dbReference type="PANTHER" id="PTHR43280">
    <property type="entry name" value="ARAC-FAMILY TRANSCRIPTIONAL REGULATOR"/>
    <property type="match status" value="1"/>
</dbReference>
<name>A0A166W9W1_9GAMM</name>
<keyword evidence="2" id="KW-0238">DNA-binding</keyword>
<evidence type="ECO:0000313" key="5">
    <source>
        <dbReference type="EMBL" id="KZN36410.1"/>
    </source>
</evidence>
<evidence type="ECO:0000259" key="4">
    <source>
        <dbReference type="PROSITE" id="PS01124"/>
    </source>
</evidence>
<keyword evidence="1" id="KW-0805">Transcription regulation</keyword>
<sequence>MSITNKTFFEAEIDALYLRAPFSRQMYLQIRQSKHFMALYYMKKLELDDLANTAFLSRFHYVRVFKRMYGLTPRAYLRDLRISKAKEFIESGASITTVCFDVGYESPSTFSSVFKKCTGHSPKEYQKLYNAI</sequence>
<dbReference type="RefSeq" id="WP_063365500.1">
    <property type="nucleotide sequence ID" value="NZ_AQHB01000049.1"/>
</dbReference>
<dbReference type="Pfam" id="PF12833">
    <property type="entry name" value="HTH_18"/>
    <property type="match status" value="1"/>
</dbReference>
<keyword evidence="3" id="KW-0804">Transcription</keyword>
<evidence type="ECO:0000256" key="1">
    <source>
        <dbReference type="ARBA" id="ARBA00023015"/>
    </source>
</evidence>
<dbReference type="InterPro" id="IPR020449">
    <property type="entry name" value="Tscrpt_reg_AraC-type_HTH"/>
</dbReference>